<comment type="caution">
    <text evidence="2">The sequence shown here is derived from an EMBL/GenBank/DDBJ whole genome shotgun (WGS) entry which is preliminary data.</text>
</comment>
<organism evidence="2 3">
    <name type="scientific">Rhizophagus clarus</name>
    <dbReference type="NCBI Taxonomy" id="94130"/>
    <lineage>
        <taxon>Eukaryota</taxon>
        <taxon>Fungi</taxon>
        <taxon>Fungi incertae sedis</taxon>
        <taxon>Mucoromycota</taxon>
        <taxon>Glomeromycotina</taxon>
        <taxon>Glomeromycetes</taxon>
        <taxon>Glomerales</taxon>
        <taxon>Glomeraceae</taxon>
        <taxon>Rhizophagus</taxon>
    </lineage>
</organism>
<reference evidence="2 3" key="1">
    <citation type="submission" date="2017-11" db="EMBL/GenBank/DDBJ databases">
        <title>The genome of Rhizophagus clarus HR1 reveals common genetic basis of auxotrophy among arbuscular mycorrhizal fungi.</title>
        <authorList>
            <person name="Kobayashi Y."/>
        </authorList>
    </citation>
    <scope>NUCLEOTIDE SEQUENCE [LARGE SCALE GENOMIC DNA]</scope>
    <source>
        <strain evidence="2 3">HR1</strain>
    </source>
</reference>
<keyword evidence="1" id="KW-1133">Transmembrane helix</keyword>
<evidence type="ECO:0000256" key="1">
    <source>
        <dbReference type="SAM" id="Phobius"/>
    </source>
</evidence>
<dbReference type="EMBL" id="BEXD01004167">
    <property type="protein sequence ID" value="GBC07737.1"/>
    <property type="molecule type" value="Genomic_DNA"/>
</dbReference>
<keyword evidence="1" id="KW-0812">Transmembrane</keyword>
<accession>A0A2Z6SLG9</accession>
<feature type="transmembrane region" description="Helical" evidence="1">
    <location>
        <begin position="105"/>
        <end position="128"/>
    </location>
</feature>
<proteinExistence type="predicted"/>
<keyword evidence="3" id="KW-1185">Reference proteome</keyword>
<gene>
    <name evidence="2" type="ORF">RclHR1_07670002</name>
</gene>
<name>A0A2Z6SLG9_9GLOM</name>
<evidence type="ECO:0000313" key="3">
    <source>
        <dbReference type="Proteomes" id="UP000247702"/>
    </source>
</evidence>
<evidence type="ECO:0000313" key="2">
    <source>
        <dbReference type="EMBL" id="GBC07737.1"/>
    </source>
</evidence>
<dbReference type="Proteomes" id="UP000247702">
    <property type="component" value="Unassembled WGS sequence"/>
</dbReference>
<sequence length="167" mass="19116">MAPSQQPHVIENHGKIDIHLNKNDQLPNVKFINHGEVNVYINSCRACKKTIDNPTATNYCSKSCYFTERLLPASKINKGQCDDDVPSTIAITFLKVTVIIIILDIIYYVLTTIISFILNSIFFIFIAICYGLYGILYFTLYCLSVMFYLSIIFCLFKQGLSYLELNR</sequence>
<feature type="transmembrane region" description="Helical" evidence="1">
    <location>
        <begin position="134"/>
        <end position="156"/>
    </location>
</feature>
<dbReference type="AlphaFoldDB" id="A0A2Z6SLG9"/>
<protein>
    <submittedName>
        <fullName evidence="2">Uncharacterized protein</fullName>
    </submittedName>
</protein>
<keyword evidence="1" id="KW-0472">Membrane</keyword>